<comment type="caution">
    <text evidence="1">The sequence shown here is derived from an EMBL/GenBank/DDBJ whole genome shotgun (WGS) entry which is preliminary data.</text>
</comment>
<accession>A0ACC2H3E3</accession>
<dbReference type="EMBL" id="CM055733">
    <property type="protein sequence ID" value="KAJ8010251.1"/>
    <property type="molecule type" value="Genomic_DNA"/>
</dbReference>
<sequence length="69" mass="7635">MLVMPEVVPSSAHRMWPVSAGISHPSMVLLNQTVFGLRDKSNTSLSTYKTVTYAYRLPWGLVSLLGNEV</sequence>
<evidence type="ECO:0000313" key="2">
    <source>
        <dbReference type="Proteomes" id="UP001157502"/>
    </source>
</evidence>
<gene>
    <name evidence="1" type="ORF">DPEC_G00073060</name>
</gene>
<protein>
    <submittedName>
        <fullName evidence="1">Uncharacterized protein</fullName>
    </submittedName>
</protein>
<organism evidence="1 2">
    <name type="scientific">Dallia pectoralis</name>
    <name type="common">Alaska blackfish</name>
    <dbReference type="NCBI Taxonomy" id="75939"/>
    <lineage>
        <taxon>Eukaryota</taxon>
        <taxon>Metazoa</taxon>
        <taxon>Chordata</taxon>
        <taxon>Craniata</taxon>
        <taxon>Vertebrata</taxon>
        <taxon>Euteleostomi</taxon>
        <taxon>Actinopterygii</taxon>
        <taxon>Neopterygii</taxon>
        <taxon>Teleostei</taxon>
        <taxon>Protacanthopterygii</taxon>
        <taxon>Esociformes</taxon>
        <taxon>Umbridae</taxon>
        <taxon>Dallia</taxon>
    </lineage>
</organism>
<evidence type="ECO:0000313" key="1">
    <source>
        <dbReference type="EMBL" id="KAJ8010251.1"/>
    </source>
</evidence>
<name>A0ACC2H3E3_DALPE</name>
<proteinExistence type="predicted"/>
<dbReference type="Proteomes" id="UP001157502">
    <property type="component" value="Chromosome 6"/>
</dbReference>
<keyword evidence="2" id="KW-1185">Reference proteome</keyword>
<reference evidence="1" key="1">
    <citation type="submission" date="2021-05" db="EMBL/GenBank/DDBJ databases">
        <authorList>
            <person name="Pan Q."/>
            <person name="Jouanno E."/>
            <person name="Zahm M."/>
            <person name="Klopp C."/>
            <person name="Cabau C."/>
            <person name="Louis A."/>
            <person name="Berthelot C."/>
            <person name="Parey E."/>
            <person name="Roest Crollius H."/>
            <person name="Montfort J."/>
            <person name="Robinson-Rechavi M."/>
            <person name="Bouchez O."/>
            <person name="Lampietro C."/>
            <person name="Lopez Roques C."/>
            <person name="Donnadieu C."/>
            <person name="Postlethwait J."/>
            <person name="Bobe J."/>
            <person name="Dillon D."/>
            <person name="Chandos A."/>
            <person name="von Hippel F."/>
            <person name="Guiguen Y."/>
        </authorList>
    </citation>
    <scope>NUCLEOTIDE SEQUENCE</scope>
    <source>
        <strain evidence="1">YG-Jan2019</strain>
    </source>
</reference>